<comment type="catalytic activity">
    <reaction evidence="9">
        <text>9-hexadecanoyloxy-octadecanoate + H2O = 9-hydroxy-octadecanoate + hexadecanoate + H(+)</text>
        <dbReference type="Rhea" id="RHEA:52052"/>
        <dbReference type="ChEBI" id="CHEBI:7896"/>
        <dbReference type="ChEBI" id="CHEBI:15377"/>
        <dbReference type="ChEBI" id="CHEBI:15378"/>
        <dbReference type="ChEBI" id="CHEBI:83670"/>
        <dbReference type="ChEBI" id="CHEBI:136286"/>
    </reaction>
    <physiologicalReaction direction="left-to-right" evidence="9">
        <dbReference type="Rhea" id="RHEA:52053"/>
    </physiologicalReaction>
</comment>
<evidence type="ECO:0000256" key="8">
    <source>
        <dbReference type="ARBA" id="ARBA00047427"/>
    </source>
</evidence>
<comment type="catalytic activity">
    <reaction evidence="16">
        <text>12-(9Z-hexadecenoyloxy)-octadecanoate + H2O = 12-hydroxyoctadecanoate + (9Z)-hexadecenoate + H(+)</text>
        <dbReference type="Rhea" id="RHEA:52072"/>
        <dbReference type="ChEBI" id="CHEBI:15377"/>
        <dbReference type="ChEBI" id="CHEBI:15378"/>
        <dbReference type="ChEBI" id="CHEBI:32372"/>
        <dbReference type="ChEBI" id="CHEBI:84201"/>
        <dbReference type="ChEBI" id="CHEBI:136312"/>
    </reaction>
    <physiologicalReaction direction="left-to-right" evidence="16">
        <dbReference type="Rhea" id="RHEA:52073"/>
    </physiologicalReaction>
</comment>
<evidence type="ECO:0000256" key="10">
    <source>
        <dbReference type="ARBA" id="ARBA00048680"/>
    </source>
</evidence>
<comment type="catalytic activity">
    <reaction evidence="1">
        <text>9-(9Z-hexadecenoyloxy)-octadecanoate + H2O = (9Z)-hexadecenoate + 9-hydroxy-octadecanoate + H(+)</text>
        <dbReference type="Rhea" id="RHEA:52068"/>
        <dbReference type="ChEBI" id="CHEBI:15377"/>
        <dbReference type="ChEBI" id="CHEBI:15378"/>
        <dbReference type="ChEBI" id="CHEBI:32372"/>
        <dbReference type="ChEBI" id="CHEBI:136286"/>
        <dbReference type="ChEBI" id="CHEBI:136309"/>
    </reaction>
    <physiologicalReaction direction="left-to-right" evidence="1">
        <dbReference type="Rhea" id="RHEA:52069"/>
    </physiologicalReaction>
</comment>
<accession>A0AAU9TAV5</accession>
<dbReference type="PANTHER" id="PTHR10989">
    <property type="entry name" value="ANDROGEN-INDUCED PROTEIN 1-RELATED"/>
    <property type="match status" value="1"/>
</dbReference>
<evidence type="ECO:0000256" key="2">
    <source>
        <dbReference type="ARBA" id="ARBA00004127"/>
    </source>
</evidence>
<comment type="caution">
    <text evidence="18">The sequence shown here is derived from an EMBL/GenBank/DDBJ whole genome shotgun (WGS) entry which is preliminary data.</text>
</comment>
<evidence type="ECO:0000256" key="7">
    <source>
        <dbReference type="ARBA" id="ARBA00047368"/>
    </source>
</evidence>
<gene>
    <name evidence="18" type="ORF">EEDITHA_LOCUS697</name>
</gene>
<keyword evidence="19" id="KW-1185">Reference proteome</keyword>
<evidence type="ECO:0000256" key="13">
    <source>
        <dbReference type="ARBA" id="ARBA00049221"/>
    </source>
</evidence>
<evidence type="ECO:0000256" key="5">
    <source>
        <dbReference type="ARBA" id="ARBA00022989"/>
    </source>
</evidence>
<comment type="catalytic activity">
    <reaction evidence="10">
        <text>12-octadecanoyloxy-octadecanoate + H2O = 12-hydroxyoctadecanoate + octadecanoate + H(+)</text>
        <dbReference type="Rhea" id="RHEA:52080"/>
        <dbReference type="ChEBI" id="CHEBI:15377"/>
        <dbReference type="ChEBI" id="CHEBI:15378"/>
        <dbReference type="ChEBI" id="CHEBI:25629"/>
        <dbReference type="ChEBI" id="CHEBI:84201"/>
        <dbReference type="ChEBI" id="CHEBI:136330"/>
    </reaction>
    <physiologicalReaction direction="left-to-right" evidence="10">
        <dbReference type="Rhea" id="RHEA:52081"/>
    </physiologicalReaction>
</comment>
<comment type="catalytic activity">
    <reaction evidence="15">
        <text>13-(9Z-hexadecenoyloxy)-octadecanoate + H2O = 13-hydroxy-octadecanoate + (9Z)-hexadecenoate + H(+)</text>
        <dbReference type="Rhea" id="RHEA:52076"/>
        <dbReference type="ChEBI" id="CHEBI:15377"/>
        <dbReference type="ChEBI" id="CHEBI:15378"/>
        <dbReference type="ChEBI" id="CHEBI:32372"/>
        <dbReference type="ChEBI" id="CHEBI:136304"/>
        <dbReference type="ChEBI" id="CHEBI:136315"/>
    </reaction>
    <physiologicalReaction direction="left-to-right" evidence="15">
        <dbReference type="Rhea" id="RHEA:52077"/>
    </physiologicalReaction>
</comment>
<dbReference type="PANTHER" id="PTHR10989:SF16">
    <property type="entry name" value="AT02829P-RELATED"/>
    <property type="match status" value="1"/>
</dbReference>
<dbReference type="GO" id="GO:0012505">
    <property type="term" value="C:endomembrane system"/>
    <property type="evidence" value="ECO:0007669"/>
    <property type="project" value="UniProtKB-SubCell"/>
</dbReference>
<comment type="catalytic activity">
    <reaction evidence="14">
        <text>13-(9Z-octadecenoyloxy)-octadecanoate + H2O = 13-hydroxy-octadecanoate + (9Z)-octadecenoate + H(+)</text>
        <dbReference type="Rhea" id="RHEA:52064"/>
        <dbReference type="ChEBI" id="CHEBI:15377"/>
        <dbReference type="ChEBI" id="CHEBI:15378"/>
        <dbReference type="ChEBI" id="CHEBI:30823"/>
        <dbReference type="ChEBI" id="CHEBI:136303"/>
        <dbReference type="ChEBI" id="CHEBI:136304"/>
    </reaction>
    <physiologicalReaction direction="left-to-right" evidence="14">
        <dbReference type="Rhea" id="RHEA:52065"/>
    </physiologicalReaction>
</comment>
<evidence type="ECO:0000313" key="18">
    <source>
        <dbReference type="EMBL" id="CAH2084088.1"/>
    </source>
</evidence>
<feature type="transmembrane region" description="Helical" evidence="17">
    <location>
        <begin position="7"/>
        <end position="28"/>
    </location>
</feature>
<evidence type="ECO:0000256" key="17">
    <source>
        <dbReference type="SAM" id="Phobius"/>
    </source>
</evidence>
<evidence type="ECO:0000256" key="16">
    <source>
        <dbReference type="ARBA" id="ARBA00049428"/>
    </source>
</evidence>
<reference evidence="18" key="1">
    <citation type="submission" date="2022-03" db="EMBL/GenBank/DDBJ databases">
        <authorList>
            <person name="Tunstrom K."/>
        </authorList>
    </citation>
    <scope>NUCLEOTIDE SEQUENCE</scope>
</reference>
<evidence type="ECO:0000256" key="14">
    <source>
        <dbReference type="ARBA" id="ARBA00049296"/>
    </source>
</evidence>
<organism evidence="18 19">
    <name type="scientific">Euphydryas editha</name>
    <name type="common">Edith's checkerspot</name>
    <dbReference type="NCBI Taxonomy" id="104508"/>
    <lineage>
        <taxon>Eukaryota</taxon>
        <taxon>Metazoa</taxon>
        <taxon>Ecdysozoa</taxon>
        <taxon>Arthropoda</taxon>
        <taxon>Hexapoda</taxon>
        <taxon>Insecta</taxon>
        <taxon>Pterygota</taxon>
        <taxon>Neoptera</taxon>
        <taxon>Endopterygota</taxon>
        <taxon>Lepidoptera</taxon>
        <taxon>Glossata</taxon>
        <taxon>Ditrysia</taxon>
        <taxon>Papilionoidea</taxon>
        <taxon>Nymphalidae</taxon>
        <taxon>Nymphalinae</taxon>
        <taxon>Euphydryas</taxon>
    </lineage>
</organism>
<feature type="transmembrane region" description="Helical" evidence="17">
    <location>
        <begin position="58"/>
        <end position="77"/>
    </location>
</feature>
<comment type="similarity">
    <text evidence="3">Belongs to the AIG1 family.</text>
</comment>
<comment type="catalytic activity">
    <reaction evidence="13">
        <text>9-octadecanoyloxy-octadecanoate + H2O = 9-hydroxy-octadecanoate + octadecanoate + H(+)</text>
        <dbReference type="Rhea" id="RHEA:52096"/>
        <dbReference type="ChEBI" id="CHEBI:15377"/>
        <dbReference type="ChEBI" id="CHEBI:15378"/>
        <dbReference type="ChEBI" id="CHEBI:25629"/>
        <dbReference type="ChEBI" id="CHEBI:136286"/>
        <dbReference type="ChEBI" id="CHEBI:136373"/>
    </reaction>
    <physiologicalReaction direction="left-to-right" evidence="13">
        <dbReference type="Rhea" id="RHEA:52097"/>
    </physiologicalReaction>
</comment>
<comment type="catalytic activity">
    <reaction evidence="11">
        <text>12-(9Z-octadecenoyloxy)-octadecanoate + H2O = 12-hydroxyoctadecanoate + (9Z)-octadecenoate + H(+)</text>
        <dbReference type="Rhea" id="RHEA:52060"/>
        <dbReference type="ChEBI" id="CHEBI:15377"/>
        <dbReference type="ChEBI" id="CHEBI:15378"/>
        <dbReference type="ChEBI" id="CHEBI:30823"/>
        <dbReference type="ChEBI" id="CHEBI:84201"/>
        <dbReference type="ChEBI" id="CHEBI:136302"/>
    </reaction>
    <physiologicalReaction direction="left-to-right" evidence="11">
        <dbReference type="Rhea" id="RHEA:52061"/>
    </physiologicalReaction>
</comment>
<dbReference type="GO" id="GO:0016020">
    <property type="term" value="C:membrane"/>
    <property type="evidence" value="ECO:0007669"/>
    <property type="project" value="InterPro"/>
</dbReference>
<keyword evidence="6 17" id="KW-0472">Membrane</keyword>
<dbReference type="Pfam" id="PF04750">
    <property type="entry name" value="Far-17a_AIG1"/>
    <property type="match status" value="1"/>
</dbReference>
<keyword evidence="4 17" id="KW-0812">Transmembrane</keyword>
<dbReference type="InterPro" id="IPR006838">
    <property type="entry name" value="ADTRP_AIG1"/>
</dbReference>
<evidence type="ECO:0008006" key="20">
    <source>
        <dbReference type="Google" id="ProtNLM"/>
    </source>
</evidence>
<sequence>MNELKATYLRIFGYTFTLLMHIGNIAFLRSCMNQKVPKEEEIKAFTELQPRYFTCWNIFLQILFSIIGLISDCKLLLNYKNASYKPSKYFKGFKKTLFCAIVWPSTWVVVAVFWSLFLYDRMLIFPPYADKIVTPLSNHIMHTAIIGSIVWEACFQPREVPSSHKRNILHLIFHLLFYFSV</sequence>
<comment type="catalytic activity">
    <reaction evidence="7">
        <text>12-hexadecanoyloxy-octadecanoate + H2O = 12-hydroxyoctadecanoate + hexadecanoate + H(+)</text>
        <dbReference type="Rhea" id="RHEA:52056"/>
        <dbReference type="ChEBI" id="CHEBI:7896"/>
        <dbReference type="ChEBI" id="CHEBI:15377"/>
        <dbReference type="ChEBI" id="CHEBI:15378"/>
        <dbReference type="ChEBI" id="CHEBI:83677"/>
        <dbReference type="ChEBI" id="CHEBI:84201"/>
    </reaction>
    <physiologicalReaction direction="left-to-right" evidence="7">
        <dbReference type="Rhea" id="RHEA:52057"/>
    </physiologicalReaction>
</comment>
<proteinExistence type="inferred from homology"/>
<dbReference type="AlphaFoldDB" id="A0AAU9TAV5"/>
<feature type="transmembrane region" description="Helical" evidence="17">
    <location>
        <begin position="97"/>
        <end position="119"/>
    </location>
</feature>
<name>A0AAU9TAV5_EUPED</name>
<evidence type="ECO:0000256" key="1">
    <source>
        <dbReference type="ARBA" id="ARBA00000923"/>
    </source>
</evidence>
<comment type="catalytic activity">
    <reaction evidence="8">
        <text>13-octadecanoyloxy-octadecanoate + H2O = 13-hydroxy-octadecanoate + octadecanoate + H(+)</text>
        <dbReference type="Rhea" id="RHEA:52084"/>
        <dbReference type="ChEBI" id="CHEBI:15377"/>
        <dbReference type="ChEBI" id="CHEBI:15378"/>
        <dbReference type="ChEBI" id="CHEBI:25629"/>
        <dbReference type="ChEBI" id="CHEBI:136304"/>
        <dbReference type="ChEBI" id="CHEBI:136335"/>
    </reaction>
    <physiologicalReaction direction="left-to-right" evidence="8">
        <dbReference type="Rhea" id="RHEA:52085"/>
    </physiologicalReaction>
</comment>
<evidence type="ECO:0000256" key="6">
    <source>
        <dbReference type="ARBA" id="ARBA00023136"/>
    </source>
</evidence>
<evidence type="ECO:0000256" key="9">
    <source>
        <dbReference type="ARBA" id="ARBA00047863"/>
    </source>
</evidence>
<dbReference type="EMBL" id="CAKOGL010000002">
    <property type="protein sequence ID" value="CAH2084088.1"/>
    <property type="molecule type" value="Genomic_DNA"/>
</dbReference>
<dbReference type="Proteomes" id="UP001153954">
    <property type="component" value="Unassembled WGS sequence"/>
</dbReference>
<comment type="subcellular location">
    <subcellularLocation>
        <location evidence="2">Endomembrane system</location>
        <topology evidence="2">Multi-pass membrane protein</topology>
    </subcellularLocation>
</comment>
<evidence type="ECO:0000256" key="15">
    <source>
        <dbReference type="ARBA" id="ARBA00049322"/>
    </source>
</evidence>
<evidence type="ECO:0000256" key="11">
    <source>
        <dbReference type="ARBA" id="ARBA00048701"/>
    </source>
</evidence>
<evidence type="ECO:0000313" key="19">
    <source>
        <dbReference type="Proteomes" id="UP001153954"/>
    </source>
</evidence>
<evidence type="ECO:0000256" key="3">
    <source>
        <dbReference type="ARBA" id="ARBA00009300"/>
    </source>
</evidence>
<protein>
    <recommendedName>
        <fullName evidence="20">Androgen-dependent TFPI-regulating protein</fullName>
    </recommendedName>
</protein>
<evidence type="ECO:0000256" key="12">
    <source>
        <dbReference type="ARBA" id="ARBA00048800"/>
    </source>
</evidence>
<comment type="catalytic activity">
    <reaction evidence="12">
        <text>9-(9Z-octadecenoyloxy)-octadecanoate + H2O = 9-hydroxy-octadecanoate + (9Z)-octadecenoate + H(+)</text>
        <dbReference type="Rhea" id="RHEA:52048"/>
        <dbReference type="ChEBI" id="CHEBI:15377"/>
        <dbReference type="ChEBI" id="CHEBI:15378"/>
        <dbReference type="ChEBI" id="CHEBI:30823"/>
        <dbReference type="ChEBI" id="CHEBI:136282"/>
        <dbReference type="ChEBI" id="CHEBI:136286"/>
    </reaction>
    <physiologicalReaction direction="left-to-right" evidence="12">
        <dbReference type="Rhea" id="RHEA:52049"/>
    </physiologicalReaction>
</comment>
<keyword evidence="5 17" id="KW-1133">Transmembrane helix</keyword>
<evidence type="ECO:0000256" key="4">
    <source>
        <dbReference type="ARBA" id="ARBA00022692"/>
    </source>
</evidence>